<feature type="transmembrane region" description="Helical" evidence="5">
    <location>
        <begin position="43"/>
        <end position="65"/>
    </location>
</feature>
<keyword evidence="2 5" id="KW-0812">Transmembrane</keyword>
<sequence>MKSSCTKLGGGAHALLCLCCGFFAFDLLDLLRSGFHPSTLLHHGVLLACFNMALLCNVGINYLVLTLVCEIHLIFHTLEAHFKNGRSSTRWELASKGRMGLTLQDGSLLVRAEWGLHWMAFFITRLLLHMFITIKVVQDASKFSSGIEWPHALGRARSFECHACI</sequence>
<evidence type="ECO:0000256" key="4">
    <source>
        <dbReference type="ARBA" id="ARBA00023136"/>
    </source>
</evidence>
<evidence type="ECO:0000256" key="5">
    <source>
        <dbReference type="SAM" id="Phobius"/>
    </source>
</evidence>
<reference evidence="7" key="1">
    <citation type="submission" date="2021-01" db="EMBL/GenBank/DDBJ databases">
        <title>Adiantum capillus-veneris genome.</title>
        <authorList>
            <person name="Fang Y."/>
            <person name="Liao Q."/>
        </authorList>
    </citation>
    <scope>NUCLEOTIDE SEQUENCE</scope>
    <source>
        <strain evidence="7">H3</strain>
        <tissue evidence="7">Leaf</tissue>
    </source>
</reference>
<keyword evidence="4 5" id="KW-0472">Membrane</keyword>
<dbReference type="Proteomes" id="UP000886520">
    <property type="component" value="Chromosome 8"/>
</dbReference>
<dbReference type="GO" id="GO:0005886">
    <property type="term" value="C:plasma membrane"/>
    <property type="evidence" value="ECO:0007669"/>
    <property type="project" value="TreeGrafter"/>
</dbReference>
<evidence type="ECO:0000313" key="7">
    <source>
        <dbReference type="EMBL" id="KAI5076294.1"/>
    </source>
</evidence>
<dbReference type="GO" id="GO:0007009">
    <property type="term" value="P:plasma membrane organization"/>
    <property type="evidence" value="ECO:0007669"/>
    <property type="project" value="TreeGrafter"/>
</dbReference>
<keyword evidence="8" id="KW-1185">Reference proteome</keyword>
<organism evidence="7 8">
    <name type="scientific">Adiantum capillus-veneris</name>
    <name type="common">Maidenhair fern</name>
    <dbReference type="NCBI Taxonomy" id="13818"/>
    <lineage>
        <taxon>Eukaryota</taxon>
        <taxon>Viridiplantae</taxon>
        <taxon>Streptophyta</taxon>
        <taxon>Embryophyta</taxon>
        <taxon>Tracheophyta</taxon>
        <taxon>Polypodiopsida</taxon>
        <taxon>Polypodiidae</taxon>
        <taxon>Polypodiales</taxon>
        <taxon>Pteridineae</taxon>
        <taxon>Pteridaceae</taxon>
        <taxon>Vittarioideae</taxon>
        <taxon>Adiantum</taxon>
    </lineage>
</organism>
<evidence type="ECO:0000256" key="1">
    <source>
        <dbReference type="ARBA" id="ARBA00004141"/>
    </source>
</evidence>
<keyword evidence="3 5" id="KW-1133">Transmembrane helix</keyword>
<gene>
    <name evidence="7" type="ORF">GOP47_0008359</name>
</gene>
<proteinExistence type="predicted"/>
<dbReference type="EMBL" id="JABFUD020000008">
    <property type="protein sequence ID" value="KAI5076294.1"/>
    <property type="molecule type" value="Genomic_DNA"/>
</dbReference>
<evidence type="ECO:0000259" key="6">
    <source>
        <dbReference type="Pfam" id="PF03798"/>
    </source>
</evidence>
<evidence type="ECO:0000256" key="2">
    <source>
        <dbReference type="ARBA" id="ARBA00022692"/>
    </source>
</evidence>
<dbReference type="OrthoDB" id="10266980at2759"/>
<accession>A0A9D4UYE4</accession>
<dbReference type="GO" id="GO:0071709">
    <property type="term" value="P:membrane assembly"/>
    <property type="evidence" value="ECO:0007669"/>
    <property type="project" value="TreeGrafter"/>
</dbReference>
<evidence type="ECO:0000313" key="8">
    <source>
        <dbReference type="Proteomes" id="UP000886520"/>
    </source>
</evidence>
<dbReference type="InterPro" id="IPR050846">
    <property type="entry name" value="TLCD"/>
</dbReference>
<dbReference type="Pfam" id="PF03798">
    <property type="entry name" value="TRAM_LAG1_CLN8"/>
    <property type="match status" value="1"/>
</dbReference>
<dbReference type="PANTHER" id="PTHR13439">
    <property type="entry name" value="CT120 PROTEIN"/>
    <property type="match status" value="1"/>
</dbReference>
<dbReference type="PANTHER" id="PTHR13439:SF4">
    <property type="entry name" value="TLC DOMAIN-CONTAINING PROTEIN"/>
    <property type="match status" value="1"/>
</dbReference>
<feature type="transmembrane region" description="Helical" evidence="5">
    <location>
        <begin position="12"/>
        <end position="31"/>
    </location>
</feature>
<protein>
    <recommendedName>
        <fullName evidence="6">TLC domain-containing protein</fullName>
    </recommendedName>
</protein>
<comment type="caution">
    <text evidence="7">The sequence shown here is derived from an EMBL/GenBank/DDBJ whole genome shotgun (WGS) entry which is preliminary data.</text>
</comment>
<comment type="subcellular location">
    <subcellularLocation>
        <location evidence="1">Membrane</location>
        <topology evidence="1">Multi-pass membrane protein</topology>
    </subcellularLocation>
</comment>
<evidence type="ECO:0000256" key="3">
    <source>
        <dbReference type="ARBA" id="ARBA00022989"/>
    </source>
</evidence>
<name>A0A9D4UYE4_ADICA</name>
<dbReference type="AlphaFoldDB" id="A0A9D4UYE4"/>
<dbReference type="GO" id="GO:0097035">
    <property type="term" value="P:regulation of membrane lipid distribution"/>
    <property type="evidence" value="ECO:0007669"/>
    <property type="project" value="TreeGrafter"/>
</dbReference>
<dbReference type="GO" id="GO:0055091">
    <property type="term" value="P:phospholipid homeostasis"/>
    <property type="evidence" value="ECO:0007669"/>
    <property type="project" value="TreeGrafter"/>
</dbReference>
<dbReference type="InterPro" id="IPR006634">
    <property type="entry name" value="TLC-dom"/>
</dbReference>
<feature type="domain" description="TLC" evidence="6">
    <location>
        <begin position="14"/>
        <end position="146"/>
    </location>
</feature>